<reference evidence="1" key="1">
    <citation type="submission" date="2019-12" db="EMBL/GenBank/DDBJ databases">
        <title>An insight into the sialome of adult female Ixodes ricinus ticks feeding for 6 days.</title>
        <authorList>
            <person name="Perner J."/>
            <person name="Ribeiro J.M.C."/>
        </authorList>
    </citation>
    <scope>NUCLEOTIDE SEQUENCE</scope>
    <source>
        <strain evidence="1">Semi-engorged</strain>
        <tissue evidence="1">Salivary glands</tissue>
    </source>
</reference>
<evidence type="ECO:0000313" key="1">
    <source>
        <dbReference type="EMBL" id="MXU94045.1"/>
    </source>
</evidence>
<sequence>MGLKTKLKDCSSKPKPTAYKTFVRSILEYAVAVFNPYTKCNINKLERIQKKASRFIFNKYGRKTSISELYIQAGLPLLQNFKKTNRLKFIFNLINGNYNLGYQDYFHFNPSRVTRNKHSKSISEIKPRTDCYKYSYFPRVIHVWNAFPNKLSVQIV</sequence>
<keyword evidence="1" id="KW-0548">Nucleotidyltransferase</keyword>
<proteinExistence type="predicted"/>
<name>A0A6B0UWH2_IXORI</name>
<dbReference type="GO" id="GO:0003964">
    <property type="term" value="F:RNA-directed DNA polymerase activity"/>
    <property type="evidence" value="ECO:0007669"/>
    <property type="project" value="UniProtKB-KW"/>
</dbReference>
<dbReference type="EMBL" id="GIFC01011962">
    <property type="protein sequence ID" value="MXU94045.1"/>
    <property type="molecule type" value="Transcribed_RNA"/>
</dbReference>
<keyword evidence="1" id="KW-0540">Nuclease</keyword>
<keyword evidence="1" id="KW-0255">Endonuclease</keyword>
<protein>
    <submittedName>
        <fullName evidence="1">Putative endonuclease/reverse transcriptase</fullName>
    </submittedName>
</protein>
<keyword evidence="1" id="KW-0808">Transferase</keyword>
<keyword evidence="1" id="KW-0695">RNA-directed DNA polymerase</keyword>
<organism evidence="1">
    <name type="scientific">Ixodes ricinus</name>
    <name type="common">Common tick</name>
    <name type="synonym">Acarus ricinus</name>
    <dbReference type="NCBI Taxonomy" id="34613"/>
    <lineage>
        <taxon>Eukaryota</taxon>
        <taxon>Metazoa</taxon>
        <taxon>Ecdysozoa</taxon>
        <taxon>Arthropoda</taxon>
        <taxon>Chelicerata</taxon>
        <taxon>Arachnida</taxon>
        <taxon>Acari</taxon>
        <taxon>Parasitiformes</taxon>
        <taxon>Ixodida</taxon>
        <taxon>Ixodoidea</taxon>
        <taxon>Ixodidae</taxon>
        <taxon>Ixodinae</taxon>
        <taxon>Ixodes</taxon>
    </lineage>
</organism>
<keyword evidence="1" id="KW-0378">Hydrolase</keyword>
<accession>A0A6B0UWH2</accession>
<dbReference type="GO" id="GO:0004519">
    <property type="term" value="F:endonuclease activity"/>
    <property type="evidence" value="ECO:0007669"/>
    <property type="project" value="UniProtKB-KW"/>
</dbReference>
<dbReference type="AlphaFoldDB" id="A0A6B0UWH2"/>